<keyword evidence="4" id="KW-0800">Toxin</keyword>
<dbReference type="PROSITE" id="PS00330">
    <property type="entry name" value="HEMOLYSIN_CALCIUM"/>
    <property type="match status" value="9"/>
</dbReference>
<feature type="region of interest" description="Disordered" evidence="9">
    <location>
        <begin position="763"/>
        <end position="794"/>
    </location>
</feature>
<evidence type="ECO:0000256" key="1">
    <source>
        <dbReference type="ARBA" id="ARBA00004370"/>
    </source>
</evidence>
<keyword evidence="6" id="KW-0106">Calcium</keyword>
<feature type="domain" description="Haemolysin-type calcium binding-related" evidence="10">
    <location>
        <begin position="1289"/>
        <end position="1314"/>
    </location>
</feature>
<dbReference type="PANTHER" id="PTHR38340:SF1">
    <property type="entry name" value="S-LAYER PROTEIN"/>
    <property type="match status" value="1"/>
</dbReference>
<dbReference type="eggNOG" id="COG2931">
    <property type="taxonomic scope" value="Bacteria"/>
</dbReference>
<dbReference type="KEGG" id="hch:HCH_06114"/>
<gene>
    <name evidence="11" type="ordered locus">HCH_06114</name>
</gene>
<dbReference type="SUPFAM" id="SSF103647">
    <property type="entry name" value="TSP type-3 repeat"/>
    <property type="match status" value="1"/>
</dbReference>
<dbReference type="PANTHER" id="PTHR38340">
    <property type="entry name" value="S-LAYER PROTEIN"/>
    <property type="match status" value="1"/>
</dbReference>
<dbReference type="InterPro" id="IPR018511">
    <property type="entry name" value="Hemolysin-typ_Ca-bd_CS"/>
</dbReference>
<feature type="compositionally biased region" description="Basic and acidic residues" evidence="9">
    <location>
        <begin position="769"/>
        <end position="790"/>
    </location>
</feature>
<evidence type="ECO:0000313" key="12">
    <source>
        <dbReference type="Proteomes" id="UP000000238"/>
    </source>
</evidence>
<evidence type="ECO:0000256" key="3">
    <source>
        <dbReference type="ARBA" id="ARBA00022525"/>
    </source>
</evidence>
<dbReference type="InterPro" id="IPR001343">
    <property type="entry name" value="Hemolysn_Ca-bd"/>
</dbReference>
<feature type="region of interest" description="Disordered" evidence="9">
    <location>
        <begin position="1167"/>
        <end position="1199"/>
    </location>
</feature>
<dbReference type="InterPro" id="IPR050557">
    <property type="entry name" value="RTX_toxin/Mannuronan_C5-epim"/>
</dbReference>
<dbReference type="STRING" id="349521.HCH_06114"/>
<dbReference type="InterPro" id="IPR003995">
    <property type="entry name" value="RTX_toxin_determinant-A"/>
</dbReference>
<evidence type="ECO:0000313" key="11">
    <source>
        <dbReference type="EMBL" id="ABC32762.1"/>
    </source>
</evidence>
<organism evidence="11 12">
    <name type="scientific">Hahella chejuensis (strain KCTC 2396)</name>
    <dbReference type="NCBI Taxonomy" id="349521"/>
    <lineage>
        <taxon>Bacteria</taxon>
        <taxon>Pseudomonadati</taxon>
        <taxon>Pseudomonadota</taxon>
        <taxon>Gammaproteobacteria</taxon>
        <taxon>Oceanospirillales</taxon>
        <taxon>Hahellaceae</taxon>
        <taxon>Hahella</taxon>
    </lineage>
</organism>
<dbReference type="SUPFAM" id="SSF51120">
    <property type="entry name" value="beta-Roll"/>
    <property type="match status" value="7"/>
</dbReference>
<keyword evidence="8" id="KW-0472">Membrane</keyword>
<reference evidence="11 12" key="1">
    <citation type="journal article" date="2005" name="Nucleic Acids Res.">
        <title>Genomic blueprint of Hahella chejuensis, a marine microbe producing an algicidal agent.</title>
        <authorList>
            <person name="Jeong H."/>
            <person name="Yim J.H."/>
            <person name="Lee C."/>
            <person name="Choi S.-H."/>
            <person name="Park Y.K."/>
            <person name="Yoon S.H."/>
            <person name="Hur C.-G."/>
            <person name="Kang H.-Y."/>
            <person name="Kim D."/>
            <person name="Lee H.H."/>
            <person name="Park K.H."/>
            <person name="Park S.-H."/>
            <person name="Park H.-S."/>
            <person name="Lee H.K."/>
            <person name="Oh T.K."/>
            <person name="Kim J.F."/>
        </authorList>
    </citation>
    <scope>NUCLEOTIDE SEQUENCE [LARGE SCALE GENOMIC DNA]</scope>
    <source>
        <strain evidence="11 12">KCTC 2396</strain>
    </source>
</reference>
<dbReference type="Pfam" id="PF00353">
    <property type="entry name" value="HemolysinCabind"/>
    <property type="match status" value="7"/>
</dbReference>
<evidence type="ECO:0000256" key="2">
    <source>
        <dbReference type="ARBA" id="ARBA00004613"/>
    </source>
</evidence>
<dbReference type="GO" id="GO:0005509">
    <property type="term" value="F:calcium ion binding"/>
    <property type="evidence" value="ECO:0007669"/>
    <property type="project" value="InterPro"/>
</dbReference>
<feature type="region of interest" description="Disordered" evidence="9">
    <location>
        <begin position="965"/>
        <end position="997"/>
    </location>
</feature>
<dbReference type="InterPro" id="IPR010566">
    <property type="entry name" value="Haemolys_ca-bd"/>
</dbReference>
<dbReference type="GO" id="GO:0090729">
    <property type="term" value="F:toxin activity"/>
    <property type="evidence" value="ECO:0007669"/>
    <property type="project" value="UniProtKB-KW"/>
</dbReference>
<keyword evidence="12" id="KW-1185">Reference proteome</keyword>
<accession>Q2S9B2</accession>
<dbReference type="HOGENOM" id="CLU_001954_1_0_6"/>
<name>Q2S9B2_HAHCH</name>
<protein>
    <submittedName>
        <fullName evidence="11">RTX toxins and related Ca2+-binding protein</fullName>
    </submittedName>
</protein>
<evidence type="ECO:0000256" key="6">
    <source>
        <dbReference type="ARBA" id="ARBA00022837"/>
    </source>
</evidence>
<feature type="compositionally biased region" description="Basic and acidic residues" evidence="9">
    <location>
        <begin position="1180"/>
        <end position="1199"/>
    </location>
</feature>
<evidence type="ECO:0000256" key="8">
    <source>
        <dbReference type="ARBA" id="ARBA00023136"/>
    </source>
</evidence>
<dbReference type="Proteomes" id="UP000000238">
    <property type="component" value="Chromosome"/>
</dbReference>
<dbReference type="InterPro" id="IPR028974">
    <property type="entry name" value="TSP_type-3_rpt"/>
</dbReference>
<dbReference type="Gene3D" id="2.150.10.10">
    <property type="entry name" value="Serralysin-like metalloprotease, C-terminal"/>
    <property type="match status" value="7"/>
</dbReference>
<dbReference type="EMBL" id="CP000155">
    <property type="protein sequence ID" value="ABC32762.1"/>
    <property type="molecule type" value="Genomic_DNA"/>
</dbReference>
<feature type="domain" description="Haemolysin-type calcium binding-related" evidence="10">
    <location>
        <begin position="877"/>
        <end position="910"/>
    </location>
</feature>
<proteinExistence type="predicted"/>
<keyword evidence="3" id="KW-0964">Secreted</keyword>
<keyword evidence="7" id="KW-0843">Virulence</keyword>
<evidence type="ECO:0000256" key="9">
    <source>
        <dbReference type="SAM" id="MobiDB-lite"/>
    </source>
</evidence>
<feature type="domain" description="Haemolysin-type calcium binding-related" evidence="10">
    <location>
        <begin position="675"/>
        <end position="708"/>
    </location>
</feature>
<dbReference type="InterPro" id="IPR011049">
    <property type="entry name" value="Serralysin-like_metalloprot_C"/>
</dbReference>
<sequence length="1361" mass="145013">MVAGYLISKGVEAAWDVLVDNEALNNFFAELTGSVADAVGEFFQDALNWVPRKDPLILDLDGDGIETTPADGSVLFDHDGDGIKNASGWIKSDDGILVLDRNGNGVVDNGSELFGGNTIKANGDKAKNGFEALADMDSNGDGVVNASDAQFGDLRVWRDLNQDGESQVNELFKLSDLGITAIGTSHKEGTINVGNGNQSIAQGQFTKSDGTTGETGAAESLNLSSNNFYREFTDTIAIPEALQGLPDMAGSGAVRDLIEAATLNSDLAEVLTEYANASTRDAQLGLLDKLIDVWADSADFDDWLERIADAKMGIRDVEFRISSPESTITADVWIVDKDSNSSSGGASDRPNYLDTVPGYGLKVGDYAADAQLNTLAKIRVLEVFNGENFFEFGFEEDQKKGISDVQLSVGSTGRRYKMGLAFGPVIITQKAFGFSEQQIGFIDKSYQLLSSSIYSSLANQTRLKPYLDKLQLNINEHGELGVDFSGLEEFIKQKEGVDLLNTTYDVAELFHFNGERLFKAGWRNGVAILESQLERLRSLNGDAAFDELVQHINRFSGDISNLSDADTTEKGDSGFNILIGLAGNDRLEGGNGDDVLLGGDGDDMLVGGLGADVLHGGAGNDVLNGERGADVFEFNLGDGQDLIHNYDDDHSLVNRLKLGAGIKKEDLSFTRHGEDLVITIGTGGEQVRMKNHYSSRVEYQVEEIEIAGTAMLLQDLLKEQSEVKIAGLTEGNDTVYGTHERNRMEGLGGNDILMAQGGDDELLGGAGDDTLKGELGDDRLEGGEGNDRLEGGNGDDVLLGGAGDDVLVGGMGADVLHGGAGNDVLNGERGADVFEFNLGDGQDLIHNYDDDHSLVNRLKLGAGIKKEDLSFARHGEDLVITIGTGGEQVTMKSHYSRRVEYQVEEIEIAGTAMLLQDLLKEQSEVKIAGLTEGNDVAYGTNERNRMEGLGGNDILIGEGGDDELLGGAGDDTLNGGLGDDRLEGGEGNDRLEGKEGDDVLLGGAGDDVLVGGMGADVLHGGAGNDVLNGERGADVFEFNLGDGQDLIHNYDDDHSLVNRLKLGAGIKKEDLSFTRHGEDLVITIGTGGEQVTMKNHYSRRVEYQVEEIEIEGTAMLLQDLLKEQSEVKIAGLTEGNDVAYGTNERNRMEGLGGNDILIGEGGDDELLGGAGDDTLNGGLGDDRLEGGEGNDRLEGKEGDDVLLGGAGDDVLVGGMGADILHGGAGNDVLNGERGADVFEFNLGDGQDQIHNYDDDHSLTNRLNLGEGIEAENLWLTRNGNALDIQLLGSSGDSVRINNWYANSYYQIEEIHTQDAMLDHSKVEALVNAMAAFGAPSGGEITLTDEERSQVNAAIAAAWQPS</sequence>
<feature type="domain" description="Haemolysin-type calcium binding-related" evidence="10">
    <location>
        <begin position="1079"/>
        <end position="1109"/>
    </location>
</feature>
<keyword evidence="5" id="KW-0677">Repeat</keyword>
<dbReference type="PRINTS" id="PR01488">
    <property type="entry name" value="RTXTOXINA"/>
</dbReference>
<dbReference type="GO" id="GO:0005576">
    <property type="term" value="C:extracellular region"/>
    <property type="evidence" value="ECO:0007669"/>
    <property type="project" value="UniProtKB-SubCell"/>
</dbReference>
<feature type="compositionally biased region" description="Basic and acidic residues" evidence="9">
    <location>
        <begin position="978"/>
        <end position="997"/>
    </location>
</feature>
<dbReference type="Pfam" id="PF06594">
    <property type="entry name" value="HCBP_related"/>
    <property type="match status" value="4"/>
</dbReference>
<dbReference type="PRINTS" id="PR00313">
    <property type="entry name" value="CABNDNGRPT"/>
</dbReference>
<dbReference type="GO" id="GO:0016020">
    <property type="term" value="C:membrane"/>
    <property type="evidence" value="ECO:0007669"/>
    <property type="project" value="UniProtKB-SubCell"/>
</dbReference>
<evidence type="ECO:0000256" key="5">
    <source>
        <dbReference type="ARBA" id="ARBA00022737"/>
    </source>
</evidence>
<evidence type="ECO:0000256" key="4">
    <source>
        <dbReference type="ARBA" id="ARBA00022656"/>
    </source>
</evidence>
<evidence type="ECO:0000259" key="10">
    <source>
        <dbReference type="Pfam" id="PF06594"/>
    </source>
</evidence>
<comment type="subcellular location">
    <subcellularLocation>
        <location evidence="1">Membrane</location>
    </subcellularLocation>
    <subcellularLocation>
        <location evidence="2">Secreted</location>
    </subcellularLocation>
</comment>
<evidence type="ECO:0000256" key="7">
    <source>
        <dbReference type="ARBA" id="ARBA00023026"/>
    </source>
</evidence>